<feature type="transmembrane region" description="Helical" evidence="2">
    <location>
        <begin position="157"/>
        <end position="179"/>
    </location>
</feature>
<proteinExistence type="predicted"/>
<dbReference type="EMBL" id="FNAN01000033">
    <property type="protein sequence ID" value="SDH32727.1"/>
    <property type="molecule type" value="Genomic_DNA"/>
</dbReference>
<dbReference type="Proteomes" id="UP000198748">
    <property type="component" value="Unassembled WGS sequence"/>
</dbReference>
<evidence type="ECO:0000313" key="5">
    <source>
        <dbReference type="Proteomes" id="UP000198748"/>
    </source>
</evidence>
<feature type="chain" id="PRO_5011449642" evidence="3">
    <location>
        <begin position="27"/>
        <end position="266"/>
    </location>
</feature>
<keyword evidence="2" id="KW-0472">Membrane</keyword>
<protein>
    <submittedName>
        <fullName evidence="4">Uncharacterized protein</fullName>
    </submittedName>
</protein>
<feature type="region of interest" description="Disordered" evidence="1">
    <location>
        <begin position="102"/>
        <end position="131"/>
    </location>
</feature>
<feature type="compositionally biased region" description="Low complexity" evidence="1">
    <location>
        <begin position="104"/>
        <end position="120"/>
    </location>
</feature>
<evidence type="ECO:0000256" key="3">
    <source>
        <dbReference type="SAM" id="SignalP"/>
    </source>
</evidence>
<name>A0A1G8BHN2_9BACT</name>
<sequence>MKVILPKLKNQLLAMLMLLFVVQANAQTPRKADVIRLRDESKLEVFIQEVDDQVVKYKKISDPEGPLFSVKKSDIASIRYGNGEEETFEATLEVQSYYAPTKPAPAARPQEQRPAARKPANGPVKPSVQFAEDVRNSSPDHLRSMYTYYKTRSKSGMVMGIAGTSVGIVVAAIGTGIVAGAMDDNGNFKSYQDELRARKGAYMMLGGFAGAITFGTVGFVKGGKNGAKASRIRRELIRRGEPLTISIRPSFSPSQRAGSLALAINF</sequence>
<keyword evidence="2" id="KW-1133">Transmembrane helix</keyword>
<feature type="signal peptide" evidence="3">
    <location>
        <begin position="1"/>
        <end position="26"/>
    </location>
</feature>
<evidence type="ECO:0000256" key="1">
    <source>
        <dbReference type="SAM" id="MobiDB-lite"/>
    </source>
</evidence>
<evidence type="ECO:0000256" key="2">
    <source>
        <dbReference type="SAM" id="Phobius"/>
    </source>
</evidence>
<evidence type="ECO:0000313" key="4">
    <source>
        <dbReference type="EMBL" id="SDH32727.1"/>
    </source>
</evidence>
<dbReference type="OrthoDB" id="946953at2"/>
<gene>
    <name evidence="4" type="ORF">SAMN04487996_13338</name>
</gene>
<keyword evidence="5" id="KW-1185">Reference proteome</keyword>
<accession>A0A1G8BHN2</accession>
<organism evidence="4 5">
    <name type="scientific">Dyadobacter soli</name>
    <dbReference type="NCBI Taxonomy" id="659014"/>
    <lineage>
        <taxon>Bacteria</taxon>
        <taxon>Pseudomonadati</taxon>
        <taxon>Bacteroidota</taxon>
        <taxon>Cytophagia</taxon>
        <taxon>Cytophagales</taxon>
        <taxon>Spirosomataceae</taxon>
        <taxon>Dyadobacter</taxon>
    </lineage>
</organism>
<keyword evidence="3" id="KW-0732">Signal</keyword>
<dbReference type="AlphaFoldDB" id="A0A1G8BHN2"/>
<dbReference type="RefSeq" id="WP_090157653.1">
    <property type="nucleotide sequence ID" value="NZ_FNAN01000033.1"/>
</dbReference>
<feature type="transmembrane region" description="Helical" evidence="2">
    <location>
        <begin position="200"/>
        <end position="220"/>
    </location>
</feature>
<reference evidence="5" key="1">
    <citation type="submission" date="2016-10" db="EMBL/GenBank/DDBJ databases">
        <authorList>
            <person name="Varghese N."/>
            <person name="Submissions S."/>
        </authorList>
    </citation>
    <scope>NUCLEOTIDE SEQUENCE [LARGE SCALE GENOMIC DNA]</scope>
    <source>
        <strain evidence="5">DSM 25329</strain>
    </source>
</reference>
<dbReference type="STRING" id="659014.SAMN04487996_13338"/>
<keyword evidence="2" id="KW-0812">Transmembrane</keyword>